<dbReference type="RefSeq" id="WP_200280473.1">
    <property type="nucleotide sequence ID" value="NZ_JAENII010000010.1"/>
</dbReference>
<proteinExistence type="predicted"/>
<keyword evidence="2" id="KW-1185">Reference proteome</keyword>
<evidence type="ECO:0000313" key="2">
    <source>
        <dbReference type="Proteomes" id="UP000658278"/>
    </source>
</evidence>
<comment type="caution">
    <text evidence="1">The sequence shown here is derived from an EMBL/GenBank/DDBJ whole genome shotgun (WGS) entry which is preliminary data.</text>
</comment>
<organism evidence="1 2">
    <name type="scientific">Haloferula rosea</name>
    <dbReference type="NCBI Taxonomy" id="490093"/>
    <lineage>
        <taxon>Bacteria</taxon>
        <taxon>Pseudomonadati</taxon>
        <taxon>Verrucomicrobiota</taxon>
        <taxon>Verrucomicrobiia</taxon>
        <taxon>Verrucomicrobiales</taxon>
        <taxon>Verrucomicrobiaceae</taxon>
        <taxon>Haloferula</taxon>
    </lineage>
</organism>
<reference evidence="1" key="1">
    <citation type="submission" date="2021-01" db="EMBL/GenBank/DDBJ databases">
        <title>Modified the classification status of verrucomicrobia.</title>
        <authorList>
            <person name="Feng X."/>
        </authorList>
    </citation>
    <scope>NUCLEOTIDE SEQUENCE</scope>
    <source>
        <strain evidence="1">KCTC 22201</strain>
    </source>
</reference>
<dbReference type="Proteomes" id="UP000658278">
    <property type="component" value="Unassembled WGS sequence"/>
</dbReference>
<accession>A0A934RGA3</accession>
<dbReference type="EMBL" id="JAENII010000010">
    <property type="protein sequence ID" value="MBK1827991.1"/>
    <property type="molecule type" value="Genomic_DNA"/>
</dbReference>
<name>A0A934RGA3_9BACT</name>
<sequence length="243" mass="24948">MKPFSHFKDALAVIFAGASTIAVSSGAVTYVDPADIVIPLSFGGVYLDFETETETGSTPGSSADLNSFTISYSEPSGGDWDVNFFFGGAFIAHSPTFQPYRSDPADNLSAIDNLGLNTEITGAAVTPVPATGASAPLTLSSFGGSGTTTGGGLTGAPSATHMGPADDQFTSGTPGYIGFVLNPDTAPQYGWIEVTLNDDGSEGTIHRWAYSDTPLAVGIPEPGVLSLLVLGGLAMVRRRRGAE</sequence>
<protein>
    <submittedName>
        <fullName evidence="1">PEP-CTERM sorting domain-containing protein</fullName>
    </submittedName>
</protein>
<gene>
    <name evidence="1" type="ORF">JIN81_13250</name>
</gene>
<dbReference type="NCBIfam" id="TIGR02595">
    <property type="entry name" value="PEP_CTERM"/>
    <property type="match status" value="1"/>
</dbReference>
<dbReference type="AlphaFoldDB" id="A0A934RGA3"/>
<evidence type="ECO:0000313" key="1">
    <source>
        <dbReference type="EMBL" id="MBK1827991.1"/>
    </source>
</evidence>
<dbReference type="InterPro" id="IPR013424">
    <property type="entry name" value="Ice-binding_C"/>
</dbReference>